<evidence type="ECO:0000256" key="7">
    <source>
        <dbReference type="ARBA" id="ARBA00023136"/>
    </source>
</evidence>
<evidence type="ECO:0000256" key="5">
    <source>
        <dbReference type="ARBA" id="ARBA00022692"/>
    </source>
</evidence>
<evidence type="ECO:0000313" key="10">
    <source>
        <dbReference type="EMBL" id="RGD84318.1"/>
    </source>
</evidence>
<proteinExistence type="predicted"/>
<dbReference type="Pfam" id="PF12832">
    <property type="entry name" value="MFS_1_like"/>
    <property type="match status" value="1"/>
</dbReference>
<dbReference type="InterPro" id="IPR020846">
    <property type="entry name" value="MFS_dom"/>
</dbReference>
<name>A0A3E3ECM0_9FIRM</name>
<keyword evidence="5 8" id="KW-0812">Transmembrane</keyword>
<dbReference type="PANTHER" id="PTHR23522:SF10">
    <property type="entry name" value="3-PHENYLPROPIONIC ACID TRANSPORTER-RELATED"/>
    <property type="match status" value="1"/>
</dbReference>
<evidence type="ECO:0000259" key="9">
    <source>
        <dbReference type="PROSITE" id="PS50850"/>
    </source>
</evidence>
<dbReference type="Gene3D" id="1.20.1250.20">
    <property type="entry name" value="MFS general substrate transporter like domains"/>
    <property type="match status" value="2"/>
</dbReference>
<feature type="transmembrane region" description="Helical" evidence="8">
    <location>
        <begin position="372"/>
        <end position="393"/>
    </location>
</feature>
<dbReference type="AlphaFoldDB" id="A0A3E3ECM0"/>
<dbReference type="EMBL" id="QUSL01000018">
    <property type="protein sequence ID" value="RGD84318.1"/>
    <property type="molecule type" value="Genomic_DNA"/>
</dbReference>
<evidence type="ECO:0000256" key="4">
    <source>
        <dbReference type="ARBA" id="ARBA00022519"/>
    </source>
</evidence>
<feature type="transmembrane region" description="Helical" evidence="8">
    <location>
        <begin position="255"/>
        <end position="273"/>
    </location>
</feature>
<feature type="domain" description="Major facilitator superfamily (MFS) profile" evidence="9">
    <location>
        <begin position="219"/>
        <end position="396"/>
    </location>
</feature>
<evidence type="ECO:0000256" key="8">
    <source>
        <dbReference type="SAM" id="Phobius"/>
    </source>
</evidence>
<keyword evidence="4" id="KW-0997">Cell inner membrane</keyword>
<evidence type="ECO:0000313" key="11">
    <source>
        <dbReference type="Proteomes" id="UP000261032"/>
    </source>
</evidence>
<dbReference type="InterPro" id="IPR036259">
    <property type="entry name" value="MFS_trans_sf"/>
</dbReference>
<evidence type="ECO:0000256" key="3">
    <source>
        <dbReference type="ARBA" id="ARBA00022475"/>
    </source>
</evidence>
<dbReference type="GO" id="GO:0015528">
    <property type="term" value="F:lactose:proton symporter activity"/>
    <property type="evidence" value="ECO:0007669"/>
    <property type="project" value="TreeGrafter"/>
</dbReference>
<dbReference type="RefSeq" id="WP_117581771.1">
    <property type="nucleotide sequence ID" value="NZ_QUSL01000018.1"/>
</dbReference>
<comment type="subcellular location">
    <subcellularLocation>
        <location evidence="1">Cell inner membrane</location>
        <topology evidence="1">Multi-pass membrane protein</topology>
    </subcellularLocation>
</comment>
<dbReference type="PANTHER" id="PTHR23522">
    <property type="entry name" value="BLL5896 PROTEIN"/>
    <property type="match status" value="1"/>
</dbReference>
<feature type="transmembrane region" description="Helical" evidence="8">
    <location>
        <begin position="43"/>
        <end position="64"/>
    </location>
</feature>
<organism evidence="10 11">
    <name type="scientific">Thomasclavelia ramosa</name>
    <dbReference type="NCBI Taxonomy" id="1547"/>
    <lineage>
        <taxon>Bacteria</taxon>
        <taxon>Bacillati</taxon>
        <taxon>Bacillota</taxon>
        <taxon>Erysipelotrichia</taxon>
        <taxon>Erysipelotrichales</taxon>
        <taxon>Coprobacillaceae</taxon>
        <taxon>Thomasclavelia</taxon>
    </lineage>
</organism>
<feature type="transmembrane region" description="Helical" evidence="8">
    <location>
        <begin position="100"/>
        <end position="125"/>
    </location>
</feature>
<feature type="transmembrane region" description="Helical" evidence="8">
    <location>
        <begin position="12"/>
        <end position="31"/>
    </location>
</feature>
<feature type="transmembrane region" description="Helical" evidence="8">
    <location>
        <begin position="137"/>
        <end position="157"/>
    </location>
</feature>
<reference evidence="10 11" key="1">
    <citation type="submission" date="2018-08" db="EMBL/GenBank/DDBJ databases">
        <title>A genome reference for cultivated species of the human gut microbiota.</title>
        <authorList>
            <person name="Zou Y."/>
            <person name="Xue W."/>
            <person name="Luo G."/>
        </authorList>
    </citation>
    <scope>NUCLEOTIDE SEQUENCE [LARGE SCALE GENOMIC DNA]</scope>
    <source>
        <strain evidence="10 11">OM06-4</strain>
    </source>
</reference>
<feature type="transmembrane region" description="Helical" evidence="8">
    <location>
        <begin position="76"/>
        <end position="94"/>
    </location>
</feature>
<accession>A0A3E3ECM0</accession>
<protein>
    <submittedName>
        <fullName evidence="10">MFS transporter</fullName>
    </submittedName>
</protein>
<feature type="transmembrane region" description="Helical" evidence="8">
    <location>
        <begin position="309"/>
        <end position="331"/>
    </location>
</feature>
<keyword evidence="2" id="KW-0813">Transport</keyword>
<feature type="transmembrane region" description="Helical" evidence="8">
    <location>
        <begin position="163"/>
        <end position="185"/>
    </location>
</feature>
<gene>
    <name evidence="10" type="ORF">DXB93_11560</name>
</gene>
<dbReference type="SUPFAM" id="SSF103473">
    <property type="entry name" value="MFS general substrate transporter"/>
    <property type="match status" value="2"/>
</dbReference>
<dbReference type="InterPro" id="IPR024989">
    <property type="entry name" value="MFS_assoc_dom"/>
</dbReference>
<dbReference type="PROSITE" id="PS50850">
    <property type="entry name" value="MFS"/>
    <property type="match status" value="1"/>
</dbReference>
<feature type="transmembrane region" description="Helical" evidence="8">
    <location>
        <begin position="343"/>
        <end position="366"/>
    </location>
</feature>
<evidence type="ECO:0000256" key="6">
    <source>
        <dbReference type="ARBA" id="ARBA00022989"/>
    </source>
</evidence>
<dbReference type="Proteomes" id="UP000261032">
    <property type="component" value="Unassembled WGS sequence"/>
</dbReference>
<dbReference type="GO" id="GO:0030395">
    <property type="term" value="F:lactose binding"/>
    <property type="evidence" value="ECO:0007669"/>
    <property type="project" value="TreeGrafter"/>
</dbReference>
<keyword evidence="6 8" id="KW-1133">Transmembrane helix</keyword>
<feature type="transmembrane region" description="Helical" evidence="8">
    <location>
        <begin position="220"/>
        <end position="243"/>
    </location>
</feature>
<keyword evidence="3" id="KW-1003">Cell membrane</keyword>
<comment type="caution">
    <text evidence="10">The sequence shown here is derived from an EMBL/GenBank/DDBJ whole genome shotgun (WGS) entry which is preliminary data.</text>
</comment>
<sequence length="396" mass="43123">MSRVKSLNIKYVASQVFYFATFAAMMGYASVYLLHKGFSNSTIGIILSLCNILAVFMQPALATFADKNQKIEIRKIITTIVAIAIALSAILLVVPSNQAIIFILIVSIFSLMTTIMPLMNTLAFVFEKYGIQVNYGLARGLGSVAYAVASMVLGHAVDAFSPDLLPVCYVVFNALLFIVVHGYVLPKSEQIEVAVETNDEDEVAVNNEGLLRFAGKYKKFIVFLLGFVFVYFAHTIINNFFIQIITNVDGNSSDMGNAVFLAAMLELPTMAYFTKLSKKVNCGTLIKISIILFLVKHVITYFADGMTMIYIAQAFQMGAYALFIPASVYYVNCKIAPQDMVKGQSFVTTSMTVAGVFGNLIGGMLLDSVGVSQVLLISAVLSLIGAVIVVMSVEKV</sequence>
<evidence type="ECO:0000256" key="2">
    <source>
        <dbReference type="ARBA" id="ARBA00022448"/>
    </source>
</evidence>
<feature type="transmembrane region" description="Helical" evidence="8">
    <location>
        <begin position="285"/>
        <end position="303"/>
    </location>
</feature>
<dbReference type="GO" id="GO:0005886">
    <property type="term" value="C:plasma membrane"/>
    <property type="evidence" value="ECO:0007669"/>
    <property type="project" value="UniProtKB-SubCell"/>
</dbReference>
<keyword evidence="7 8" id="KW-0472">Membrane</keyword>
<evidence type="ECO:0000256" key="1">
    <source>
        <dbReference type="ARBA" id="ARBA00004429"/>
    </source>
</evidence>